<gene>
    <name evidence="10" type="ORF">QTN47_12630</name>
</gene>
<sequence>MKHLAALNKYFWKYRNRFFIGIFFVITSNYFAVLAPEVTGFIVGKVQQHLPGAKPVAHPKQYDAFLTVFINWVNSLTFAQIVTVCSITILILALIRGILMFFMRQTIIVMSRYIEFDQKNEVYQHYQKLDASFFKTHNTGDLMNRITEDVSRVRMYTGPAIMYLVNLVALIIFCLVNMLRTDKQLTLLVLAPLPLLALTIYIANTIINRKSEKVQALLSDLTTNAQESYSGIRVIKSFVQEKAMLGFFSKNSEDYRKNAVGLAKVEAVYFPSMTLMIGLSTLLTVFIGGKMAIADPSKISVIVEFVIYINMLTFPVSAIGWTASMIQRAAASQKRLNEFLQIEPGIQDAPHAVDAPVKGDIVFDKVSFTYDNTGIKALKDFSLTIKEGQRILIMGRTGSGKSTLAQLLLRFYDVDNGNISIGGRNVEAYTLQSLRTQVSYVPQDVFLFSDSVSNNIRFGLNEHADMPRVQQAAANASVDKEIQGLQNGYDTILGERGVTLSGGQKQRVSIARALIKDPQIMVFDDCLSAVDAKTENEIVGNLYRVLQNKTAIIITHRIFTGFKFDNIIILEEGKILEQGTHEQLLLLDGYYAELYRIQTSTGQSAA</sequence>
<feature type="domain" description="ABC transmembrane type-1" evidence="9">
    <location>
        <begin position="19"/>
        <end position="328"/>
    </location>
</feature>
<evidence type="ECO:0000256" key="6">
    <source>
        <dbReference type="ARBA" id="ARBA00023136"/>
    </source>
</evidence>
<name>A0ABV3ZFR3_9BACT</name>
<feature type="transmembrane region" description="Helical" evidence="7">
    <location>
        <begin position="18"/>
        <end position="35"/>
    </location>
</feature>
<dbReference type="InterPro" id="IPR039421">
    <property type="entry name" value="Type_1_exporter"/>
</dbReference>
<protein>
    <submittedName>
        <fullName evidence="10">ABC transporter ATP-binding protein</fullName>
    </submittedName>
</protein>
<dbReference type="InterPro" id="IPR003593">
    <property type="entry name" value="AAA+_ATPase"/>
</dbReference>
<keyword evidence="2 7" id="KW-0812">Transmembrane</keyword>
<feature type="transmembrane region" description="Helical" evidence="7">
    <location>
        <begin position="305"/>
        <end position="326"/>
    </location>
</feature>
<evidence type="ECO:0000256" key="7">
    <source>
        <dbReference type="SAM" id="Phobius"/>
    </source>
</evidence>
<keyword evidence="5 7" id="KW-1133">Transmembrane helix</keyword>
<dbReference type="InterPro" id="IPR036640">
    <property type="entry name" value="ABC1_TM_sf"/>
</dbReference>
<evidence type="ECO:0000256" key="3">
    <source>
        <dbReference type="ARBA" id="ARBA00022741"/>
    </source>
</evidence>
<dbReference type="InterPro" id="IPR011527">
    <property type="entry name" value="ABC1_TM_dom"/>
</dbReference>
<comment type="caution">
    <text evidence="10">The sequence shown here is derived from an EMBL/GenBank/DDBJ whole genome shotgun (WGS) entry which is preliminary data.</text>
</comment>
<evidence type="ECO:0000313" key="10">
    <source>
        <dbReference type="EMBL" id="MEX6688350.1"/>
    </source>
</evidence>
<dbReference type="CDD" id="cd18541">
    <property type="entry name" value="ABC_6TM_TmrB_like"/>
    <property type="match status" value="1"/>
</dbReference>
<keyword evidence="3" id="KW-0547">Nucleotide-binding</keyword>
<accession>A0ABV3ZFR3</accession>
<dbReference type="Gene3D" id="1.20.1560.10">
    <property type="entry name" value="ABC transporter type 1, transmembrane domain"/>
    <property type="match status" value="1"/>
</dbReference>
<evidence type="ECO:0000259" key="8">
    <source>
        <dbReference type="PROSITE" id="PS50893"/>
    </source>
</evidence>
<reference evidence="10 11" key="1">
    <citation type="submission" date="2023-07" db="EMBL/GenBank/DDBJ databases">
        <authorList>
            <person name="Lian W.-H."/>
        </authorList>
    </citation>
    <scope>NUCLEOTIDE SEQUENCE [LARGE SCALE GENOMIC DNA]</scope>
    <source>
        <strain evidence="10 11">SYSU DXS3180</strain>
    </source>
</reference>
<dbReference type="Pfam" id="PF00005">
    <property type="entry name" value="ABC_tran"/>
    <property type="match status" value="1"/>
</dbReference>
<dbReference type="PANTHER" id="PTHR24221">
    <property type="entry name" value="ATP-BINDING CASSETTE SUB-FAMILY B"/>
    <property type="match status" value="1"/>
</dbReference>
<organism evidence="10 11">
    <name type="scientific">Danxiaibacter flavus</name>
    <dbReference type="NCBI Taxonomy" id="3049108"/>
    <lineage>
        <taxon>Bacteria</taxon>
        <taxon>Pseudomonadati</taxon>
        <taxon>Bacteroidota</taxon>
        <taxon>Chitinophagia</taxon>
        <taxon>Chitinophagales</taxon>
        <taxon>Chitinophagaceae</taxon>
        <taxon>Danxiaibacter</taxon>
    </lineage>
</organism>
<comment type="subcellular location">
    <subcellularLocation>
        <location evidence="1">Cell membrane</location>
        <topology evidence="1">Multi-pass membrane protein</topology>
    </subcellularLocation>
</comment>
<dbReference type="SUPFAM" id="SSF90123">
    <property type="entry name" value="ABC transporter transmembrane region"/>
    <property type="match status" value="1"/>
</dbReference>
<proteinExistence type="predicted"/>
<dbReference type="PROSITE" id="PS50929">
    <property type="entry name" value="ABC_TM1F"/>
    <property type="match status" value="1"/>
</dbReference>
<evidence type="ECO:0000256" key="5">
    <source>
        <dbReference type="ARBA" id="ARBA00022989"/>
    </source>
</evidence>
<dbReference type="RefSeq" id="WP_369329758.1">
    <property type="nucleotide sequence ID" value="NZ_JAULBC010000003.1"/>
</dbReference>
<feature type="transmembrane region" description="Helical" evidence="7">
    <location>
        <begin position="185"/>
        <end position="203"/>
    </location>
</feature>
<keyword evidence="6 7" id="KW-0472">Membrane</keyword>
<dbReference type="SMART" id="SM00382">
    <property type="entry name" value="AAA"/>
    <property type="match status" value="1"/>
</dbReference>
<dbReference type="Pfam" id="PF00664">
    <property type="entry name" value="ABC_membrane"/>
    <property type="match status" value="1"/>
</dbReference>
<dbReference type="SUPFAM" id="SSF52540">
    <property type="entry name" value="P-loop containing nucleoside triphosphate hydrolases"/>
    <property type="match status" value="1"/>
</dbReference>
<dbReference type="Gene3D" id="3.40.50.300">
    <property type="entry name" value="P-loop containing nucleotide triphosphate hydrolases"/>
    <property type="match status" value="1"/>
</dbReference>
<dbReference type="GO" id="GO:0005524">
    <property type="term" value="F:ATP binding"/>
    <property type="evidence" value="ECO:0007669"/>
    <property type="project" value="UniProtKB-KW"/>
</dbReference>
<evidence type="ECO:0000313" key="11">
    <source>
        <dbReference type="Proteomes" id="UP001560573"/>
    </source>
</evidence>
<keyword evidence="4 10" id="KW-0067">ATP-binding</keyword>
<feature type="transmembrane region" description="Helical" evidence="7">
    <location>
        <begin position="267"/>
        <end position="293"/>
    </location>
</feature>
<evidence type="ECO:0000256" key="2">
    <source>
        <dbReference type="ARBA" id="ARBA00022692"/>
    </source>
</evidence>
<keyword evidence="11" id="KW-1185">Reference proteome</keyword>
<evidence type="ECO:0000259" key="9">
    <source>
        <dbReference type="PROSITE" id="PS50929"/>
    </source>
</evidence>
<feature type="transmembrane region" description="Helical" evidence="7">
    <location>
        <begin position="160"/>
        <end position="179"/>
    </location>
</feature>
<evidence type="ECO:0000256" key="4">
    <source>
        <dbReference type="ARBA" id="ARBA00022840"/>
    </source>
</evidence>
<dbReference type="InterPro" id="IPR003439">
    <property type="entry name" value="ABC_transporter-like_ATP-bd"/>
</dbReference>
<dbReference type="InterPro" id="IPR017871">
    <property type="entry name" value="ABC_transporter-like_CS"/>
</dbReference>
<dbReference type="Proteomes" id="UP001560573">
    <property type="component" value="Unassembled WGS sequence"/>
</dbReference>
<dbReference type="InterPro" id="IPR027417">
    <property type="entry name" value="P-loop_NTPase"/>
</dbReference>
<dbReference type="PANTHER" id="PTHR24221:SF300">
    <property type="entry name" value="MULTIDRUG RESISTANCE-LIKE ATP-BINDING PROTEIN MDLA"/>
    <property type="match status" value="1"/>
</dbReference>
<feature type="domain" description="ABC transporter" evidence="8">
    <location>
        <begin position="361"/>
        <end position="597"/>
    </location>
</feature>
<evidence type="ECO:0000256" key="1">
    <source>
        <dbReference type="ARBA" id="ARBA00004651"/>
    </source>
</evidence>
<dbReference type="PROSITE" id="PS00211">
    <property type="entry name" value="ABC_TRANSPORTER_1"/>
    <property type="match status" value="1"/>
</dbReference>
<dbReference type="EMBL" id="JAULBC010000003">
    <property type="protein sequence ID" value="MEX6688350.1"/>
    <property type="molecule type" value="Genomic_DNA"/>
</dbReference>
<dbReference type="PROSITE" id="PS50893">
    <property type="entry name" value="ABC_TRANSPORTER_2"/>
    <property type="match status" value="1"/>
</dbReference>
<feature type="transmembrane region" description="Helical" evidence="7">
    <location>
        <begin position="78"/>
        <end position="102"/>
    </location>
</feature>